<reference evidence="5" key="1">
    <citation type="journal article" date="2012" name="Nat. Genet.">
        <title>Whole-genome sequence of Schistosoma haematobium.</title>
        <authorList>
            <person name="Young N.D."/>
            <person name="Jex A.R."/>
            <person name="Li B."/>
            <person name="Liu S."/>
            <person name="Yang L."/>
            <person name="Xiong Z."/>
            <person name="Li Y."/>
            <person name="Cantacessi C."/>
            <person name="Hall R.S."/>
            <person name="Xu X."/>
            <person name="Chen F."/>
            <person name="Wu X."/>
            <person name="Zerlotini A."/>
            <person name="Oliveira G."/>
            <person name="Hofmann A."/>
            <person name="Zhang G."/>
            <person name="Fang X."/>
            <person name="Kang Y."/>
            <person name="Campbell B.E."/>
            <person name="Loukas A."/>
            <person name="Ranganathan S."/>
            <person name="Rollinson D."/>
            <person name="Rinaldi G."/>
            <person name="Brindley P.J."/>
            <person name="Yang H."/>
            <person name="Wang J."/>
            <person name="Wang J."/>
            <person name="Gasser R.B."/>
        </authorList>
    </citation>
    <scope>NUCLEOTIDE SEQUENCE [LARGE SCALE GENOMIC DNA]</scope>
</reference>
<dbReference type="GO" id="GO:0070404">
    <property type="term" value="F:NADH binding"/>
    <property type="evidence" value="ECO:0007669"/>
    <property type="project" value="TreeGrafter"/>
</dbReference>
<dbReference type="AlphaFoldDB" id="A0A094ZQZ6"/>
<dbReference type="EMBL" id="KL250852">
    <property type="protein sequence ID" value="KGB37175.1"/>
    <property type="molecule type" value="Genomic_DNA"/>
</dbReference>
<evidence type="ECO:0000256" key="4">
    <source>
        <dbReference type="ARBA" id="ARBA00023002"/>
    </source>
</evidence>
<dbReference type="InterPro" id="IPR020904">
    <property type="entry name" value="Sc_DH/Rdtase_CS"/>
</dbReference>
<dbReference type="PANTHER" id="PTHR15104">
    <property type="entry name" value="DIHYDROPTERIDINE REDUCTASE"/>
    <property type="match status" value="1"/>
</dbReference>
<keyword evidence="4" id="KW-0560">Oxidoreductase</keyword>
<proteinExistence type="inferred from homology"/>
<evidence type="ECO:0000256" key="2">
    <source>
        <dbReference type="ARBA" id="ARBA00011738"/>
    </source>
</evidence>
<comment type="subunit">
    <text evidence="2">Homodimer.</text>
</comment>
<dbReference type="GO" id="GO:0004155">
    <property type="term" value="F:6,7-dihydropteridine reductase activity"/>
    <property type="evidence" value="ECO:0007669"/>
    <property type="project" value="TreeGrafter"/>
</dbReference>
<dbReference type="PROSITE" id="PS00061">
    <property type="entry name" value="ADH_SHORT"/>
    <property type="match status" value="1"/>
</dbReference>
<evidence type="ECO:0000256" key="1">
    <source>
        <dbReference type="ARBA" id="ARBA00006484"/>
    </source>
</evidence>
<organism evidence="5">
    <name type="scientific">Schistosoma haematobium</name>
    <name type="common">Blood fluke</name>
    <dbReference type="NCBI Taxonomy" id="6185"/>
    <lineage>
        <taxon>Eukaryota</taxon>
        <taxon>Metazoa</taxon>
        <taxon>Spiralia</taxon>
        <taxon>Lophotrochozoa</taxon>
        <taxon>Platyhelminthes</taxon>
        <taxon>Trematoda</taxon>
        <taxon>Digenea</taxon>
        <taxon>Strigeidida</taxon>
        <taxon>Schistosomatoidea</taxon>
        <taxon>Schistosomatidae</taxon>
        <taxon>Schistosoma</taxon>
    </lineage>
</organism>
<dbReference type="SUPFAM" id="SSF51735">
    <property type="entry name" value="NAD(P)-binding Rossmann-fold domains"/>
    <property type="match status" value="1"/>
</dbReference>
<sequence>MSYKRVLLYGGRGCLGSVCVKHFKNKGYWVCSVDFQENSDADENIVIEVSESSSTQERVVKNGLDTFLSGRKVDGIFCVAGGWVGGSAASHDFLENCDAMWKKCVWSSSIAAALASKYLLASGLLVLTGAHAALQATPSSYACFAVNLSPTPLKTFLRPSIVCRVSTFVLSFIRSLFWCVVAMLGYGMAKAAVHQLTKSLAGQNSGLPNGSCVLAISPATLDTPMNRKWMPNANHSSWTPTEKVAELFATWLEEANSRPKSGSIIQLITQNGITECVPV</sequence>
<name>A0A094ZQZ6_SCHHA</name>
<keyword evidence="3" id="KW-0521">NADP</keyword>
<dbReference type="GO" id="GO:0006729">
    <property type="term" value="P:tetrahydrobiopterin biosynthetic process"/>
    <property type="evidence" value="ECO:0007669"/>
    <property type="project" value="TreeGrafter"/>
</dbReference>
<gene>
    <name evidence="5" type="ORF">MS3_05501</name>
</gene>
<dbReference type="Gene3D" id="3.40.50.720">
    <property type="entry name" value="NAD(P)-binding Rossmann-like Domain"/>
    <property type="match status" value="1"/>
</dbReference>
<dbReference type="InterPro" id="IPR036291">
    <property type="entry name" value="NAD(P)-bd_dom_sf"/>
</dbReference>
<evidence type="ECO:0000256" key="3">
    <source>
        <dbReference type="ARBA" id="ARBA00022857"/>
    </source>
</evidence>
<dbReference type="PANTHER" id="PTHR15104:SF0">
    <property type="entry name" value="DIHYDROPTERIDINE REDUCTASE"/>
    <property type="match status" value="1"/>
</dbReference>
<dbReference type="GO" id="GO:0070402">
    <property type="term" value="F:NADPH binding"/>
    <property type="evidence" value="ECO:0007669"/>
    <property type="project" value="TreeGrafter"/>
</dbReference>
<comment type="similarity">
    <text evidence="1">Belongs to the short-chain dehydrogenases/reductases (SDR) family.</text>
</comment>
<protein>
    <submittedName>
        <fullName evidence="5">Dihydropteridine reductase</fullName>
    </submittedName>
</protein>
<dbReference type="STRING" id="6185.A0A094ZQZ6"/>
<accession>A0A094ZQZ6</accession>
<evidence type="ECO:0000313" key="5">
    <source>
        <dbReference type="EMBL" id="KGB37175.1"/>
    </source>
</evidence>
<dbReference type="CDD" id="cd05334">
    <property type="entry name" value="DHPR_SDR_c_like"/>
    <property type="match status" value="1"/>
</dbReference>
<dbReference type="GO" id="GO:0005737">
    <property type="term" value="C:cytoplasm"/>
    <property type="evidence" value="ECO:0007669"/>
    <property type="project" value="TreeGrafter"/>
</dbReference>
<dbReference type="GO" id="GO:0006559">
    <property type="term" value="P:L-phenylalanine catabolic process"/>
    <property type="evidence" value="ECO:0007669"/>
    <property type="project" value="TreeGrafter"/>
</dbReference>